<feature type="domain" description="BHLH" evidence="2">
    <location>
        <begin position="236"/>
        <end position="308"/>
    </location>
</feature>
<accession>A0A875S8F0</accession>
<feature type="region of interest" description="Disordered" evidence="1">
    <location>
        <begin position="355"/>
        <end position="382"/>
    </location>
</feature>
<dbReference type="RefSeq" id="XP_038780050.1">
    <property type="nucleotide sequence ID" value="XM_038924122.1"/>
</dbReference>
<feature type="region of interest" description="Disordered" evidence="1">
    <location>
        <begin position="181"/>
        <end position="234"/>
    </location>
</feature>
<organism evidence="3 4">
    <name type="scientific">Eeniella nana</name>
    <name type="common">Yeast</name>
    <name type="synonym">Brettanomyces nanus</name>
    <dbReference type="NCBI Taxonomy" id="13502"/>
    <lineage>
        <taxon>Eukaryota</taxon>
        <taxon>Fungi</taxon>
        <taxon>Dikarya</taxon>
        <taxon>Ascomycota</taxon>
        <taxon>Saccharomycotina</taxon>
        <taxon>Pichiomycetes</taxon>
        <taxon>Pichiales</taxon>
        <taxon>Pichiaceae</taxon>
        <taxon>Brettanomyces</taxon>
    </lineage>
</organism>
<dbReference type="SUPFAM" id="SSF47459">
    <property type="entry name" value="HLH, helix-loop-helix DNA-binding domain"/>
    <property type="match status" value="1"/>
</dbReference>
<dbReference type="Proteomes" id="UP000662931">
    <property type="component" value="Chromosome 4"/>
</dbReference>
<feature type="region of interest" description="Disordered" evidence="1">
    <location>
        <begin position="118"/>
        <end position="138"/>
    </location>
</feature>
<feature type="region of interest" description="Disordered" evidence="1">
    <location>
        <begin position="1"/>
        <end position="46"/>
    </location>
</feature>
<protein>
    <recommendedName>
        <fullName evidence="2">BHLH domain-containing protein</fullName>
    </recommendedName>
</protein>
<feature type="compositionally biased region" description="Low complexity" evidence="1">
    <location>
        <begin position="88"/>
        <end position="102"/>
    </location>
</feature>
<dbReference type="InterPro" id="IPR036638">
    <property type="entry name" value="HLH_DNA-bd_sf"/>
</dbReference>
<evidence type="ECO:0000256" key="1">
    <source>
        <dbReference type="SAM" id="MobiDB-lite"/>
    </source>
</evidence>
<feature type="compositionally biased region" description="Polar residues" evidence="1">
    <location>
        <begin position="78"/>
        <end position="87"/>
    </location>
</feature>
<dbReference type="KEGG" id="bnn:FOA43_003874"/>
<proteinExistence type="predicted"/>
<dbReference type="PROSITE" id="PS50888">
    <property type="entry name" value="BHLH"/>
    <property type="match status" value="1"/>
</dbReference>
<feature type="compositionally biased region" description="Low complexity" evidence="1">
    <location>
        <begin position="369"/>
        <end position="382"/>
    </location>
</feature>
<keyword evidence="4" id="KW-1185">Reference proteome</keyword>
<reference evidence="3" key="1">
    <citation type="submission" date="2020-10" db="EMBL/GenBank/DDBJ databases">
        <authorList>
            <person name="Roach M.J.R."/>
        </authorList>
    </citation>
    <scope>NUCLEOTIDE SEQUENCE</scope>
    <source>
        <strain evidence="3">CBS 1945</strain>
    </source>
</reference>
<dbReference type="GO" id="GO:0046983">
    <property type="term" value="F:protein dimerization activity"/>
    <property type="evidence" value="ECO:0007669"/>
    <property type="project" value="InterPro"/>
</dbReference>
<evidence type="ECO:0000313" key="4">
    <source>
        <dbReference type="Proteomes" id="UP000662931"/>
    </source>
</evidence>
<dbReference type="GeneID" id="62197274"/>
<feature type="compositionally biased region" description="Basic and acidic residues" evidence="1">
    <location>
        <begin position="65"/>
        <end position="77"/>
    </location>
</feature>
<evidence type="ECO:0000313" key="3">
    <source>
        <dbReference type="EMBL" id="QPG76485.1"/>
    </source>
</evidence>
<dbReference type="AlphaFoldDB" id="A0A875S8F0"/>
<feature type="compositionally biased region" description="Low complexity" evidence="1">
    <location>
        <begin position="181"/>
        <end position="229"/>
    </location>
</feature>
<feature type="region of interest" description="Disordered" evidence="1">
    <location>
        <begin position="65"/>
        <end position="104"/>
    </location>
</feature>
<dbReference type="OrthoDB" id="2133190at2759"/>
<name>A0A875S8F0_EENNA</name>
<evidence type="ECO:0000259" key="2">
    <source>
        <dbReference type="PROSITE" id="PS50888"/>
    </source>
</evidence>
<dbReference type="InterPro" id="IPR011598">
    <property type="entry name" value="bHLH_dom"/>
</dbReference>
<dbReference type="EMBL" id="CP064815">
    <property type="protein sequence ID" value="QPG76485.1"/>
    <property type="molecule type" value="Genomic_DNA"/>
</dbReference>
<sequence>MSDRFPLEDSDGLLFSLESEANNERRDVETSPSIREPSRHQNIEPNIFDGLEDFRVDPWFSNLDTAHESTGEKREVSSSDGSSAGQVGNSSGTSGSTGTNGTLLVNSDTLLGDAQKNIKDLGSSDENTQQRSSISTYIKREPVEEDAFDDVSLVNSVDSAASIVSEASLFNGVTDLATDTDPLTTLEGSSSSAEAVSASRPVSSSSSGQLFSSQQSSYGSTSSFSTGFSKVGKPQRDRFSHNIIERKYRTNINAKLSELRNAVPTLRAADASTTGGQINFAQLEGLTPASRLNKASVFTKATEYIRHLESKNYALIGEINILRRIISHHNICLPPELEELPEIRRNQSLPQFINYGKSEGPHTRQFTMSQSASQSSSQSSSQ</sequence>
<dbReference type="PANTHER" id="PTHR47336:SF2">
    <property type="entry name" value="TRANSCRIPTION FACTOR HMS1-RELATED"/>
    <property type="match status" value="1"/>
</dbReference>
<feature type="compositionally biased region" description="Polar residues" evidence="1">
    <location>
        <begin position="124"/>
        <end position="136"/>
    </location>
</feature>
<dbReference type="SMART" id="SM00353">
    <property type="entry name" value="HLH"/>
    <property type="match status" value="1"/>
</dbReference>
<dbReference type="InterPro" id="IPR052099">
    <property type="entry name" value="Regulatory_TF_Diverse"/>
</dbReference>
<dbReference type="PANTHER" id="PTHR47336">
    <property type="entry name" value="TRANSCRIPTION FACTOR HMS1-RELATED"/>
    <property type="match status" value="1"/>
</dbReference>
<dbReference type="Gene3D" id="4.10.280.10">
    <property type="entry name" value="Helix-loop-helix DNA-binding domain"/>
    <property type="match status" value="1"/>
</dbReference>
<gene>
    <name evidence="3" type="ORF">FOA43_003874</name>
</gene>
<dbReference type="Pfam" id="PF00010">
    <property type="entry name" value="HLH"/>
    <property type="match status" value="1"/>
</dbReference>